<reference evidence="3" key="1">
    <citation type="submission" date="2023-07" db="EMBL/GenBank/DDBJ databases">
        <title>Conexibacter stalactiti sp. nov., isolated from stalactites in a lava cave and emended description of the genus Conexibacter.</title>
        <authorList>
            <person name="Lee S.D."/>
        </authorList>
    </citation>
    <scope>NUCLEOTIDE SEQUENCE [LARGE SCALE GENOMIC DNA]</scope>
    <source>
        <strain evidence="3">KCTC 39840</strain>
    </source>
</reference>
<dbReference type="Proteomes" id="UP001284601">
    <property type="component" value="Unassembled WGS sequence"/>
</dbReference>
<dbReference type="RefSeq" id="WP_318597362.1">
    <property type="nucleotide sequence ID" value="NZ_JAWSTH010000026.1"/>
</dbReference>
<comment type="similarity">
    <text evidence="1">Belongs to the maleate isomerase family.</text>
</comment>
<reference evidence="2 3" key="2">
    <citation type="submission" date="2023-10" db="EMBL/GenBank/DDBJ databases">
        <authorList>
            <person name="Han X.F."/>
        </authorList>
    </citation>
    <scope>NUCLEOTIDE SEQUENCE [LARGE SCALE GENOMIC DNA]</scope>
    <source>
        <strain evidence="2 3">KCTC 39840</strain>
    </source>
</reference>
<evidence type="ECO:0000313" key="2">
    <source>
        <dbReference type="EMBL" id="MDW5595028.1"/>
    </source>
</evidence>
<gene>
    <name evidence="1" type="primary">maiA</name>
    <name evidence="2" type="ORF">R7226_11805</name>
</gene>
<accession>A0ABU4HNY3</accession>
<dbReference type="InterPro" id="IPR028615">
    <property type="entry name" value="Maleate_isomerase"/>
</dbReference>
<feature type="binding site" evidence="1">
    <location>
        <begin position="199"/>
        <end position="200"/>
    </location>
    <ligand>
        <name>substrate</name>
    </ligand>
</feature>
<comment type="function">
    <text evidence="1">Catalyzes cis-trans isomerization of the C2-C3 double bond in maleate to yield fumarate.</text>
</comment>
<evidence type="ECO:0000256" key="1">
    <source>
        <dbReference type="HAMAP-Rule" id="MF_00943"/>
    </source>
</evidence>
<dbReference type="Pfam" id="PF17645">
    <property type="entry name" value="Amdase"/>
    <property type="match status" value="1"/>
</dbReference>
<evidence type="ECO:0000313" key="3">
    <source>
        <dbReference type="Proteomes" id="UP001284601"/>
    </source>
</evidence>
<keyword evidence="3" id="KW-1185">Reference proteome</keyword>
<feature type="modified residue" description="S-(2-succinyl)cysteine" evidence="1">
    <location>
        <position position="80"/>
    </location>
</feature>
<proteinExistence type="inferred from homology"/>
<comment type="miscellaneous">
    <text evidence="1">Reaction is initiated by nucleophilic attack of cysteine at the double bond, yielding a covalent succinylcysteine-like intermediate.</text>
</comment>
<name>A0ABU4HNY3_9ACTN</name>
<comment type="subunit">
    <text evidence="1">Homodimer.</text>
</comment>
<comment type="caution">
    <text evidence="2">The sequence shown here is derived from an EMBL/GenBank/DDBJ whole genome shotgun (WGS) entry which is preliminary data.</text>
</comment>
<dbReference type="EC" id="5.2.1.1" evidence="1"/>
<feature type="active site" description="Proton donor" evidence="1">
    <location>
        <position position="198"/>
    </location>
</feature>
<feature type="binding site" evidence="1">
    <location>
        <position position="167"/>
    </location>
    <ligand>
        <name>substrate</name>
    </ligand>
</feature>
<dbReference type="InterPro" id="IPR053714">
    <property type="entry name" value="Iso_Racemase_Enz_sf"/>
</dbReference>
<dbReference type="PANTHER" id="PTHR40267:SF1">
    <property type="entry name" value="BLR3294 PROTEIN"/>
    <property type="match status" value="1"/>
</dbReference>
<comment type="catalytic activity">
    <reaction evidence="1">
        <text>maleate = fumarate</text>
        <dbReference type="Rhea" id="RHEA:13169"/>
        <dbReference type="ChEBI" id="CHEBI:29806"/>
        <dbReference type="ChEBI" id="CHEBI:30780"/>
        <dbReference type="EC" id="5.2.1.1"/>
    </reaction>
</comment>
<dbReference type="InterPro" id="IPR026286">
    <property type="entry name" value="MaiA/AMDase"/>
</dbReference>
<dbReference type="SUPFAM" id="SSF51412">
    <property type="entry name" value="Inosine monophosphate dehydrogenase (IMPDH)"/>
    <property type="match status" value="1"/>
</dbReference>
<feature type="active site" description="Nucleophile" evidence="1">
    <location>
        <position position="80"/>
    </location>
</feature>
<sequence>MSATAPQRVGLIVPSSNVTIETEVPRMLAGAVAGGRLTFHSSRAVLHRVDPESLDRMVTASDRCAAELADARVDALVYACLVAVMARGHGAHEQIEARLAGIARDNGCDAPIVSSAGALVRTLERLGAKRAAIITPYAPALTEQVAAYIESHGCEVASTVSLAVTDNVAVGRLDPMRLPEHAERLALDGVDVVVASACVQMPSLAALGALEQQLGLPVISAASATAAELAAALGLGADLDAPGAALGGTVA</sequence>
<protein>
    <recommendedName>
        <fullName evidence="1">Maleate isomerase</fullName>
        <ecNumber evidence="1">5.2.1.1</ecNumber>
    </recommendedName>
    <alternativeName>
        <fullName evidence="1">Maleate cis-trans isomerase</fullName>
    </alternativeName>
</protein>
<organism evidence="2 3">
    <name type="scientific">Conexibacter stalactiti</name>
    <dbReference type="NCBI Taxonomy" id="1940611"/>
    <lineage>
        <taxon>Bacteria</taxon>
        <taxon>Bacillati</taxon>
        <taxon>Actinomycetota</taxon>
        <taxon>Thermoleophilia</taxon>
        <taxon>Solirubrobacterales</taxon>
        <taxon>Conexibacteraceae</taxon>
        <taxon>Conexibacter</taxon>
    </lineage>
</organism>
<dbReference type="HAMAP" id="MF_00943">
    <property type="entry name" value="Maleate_isomerase"/>
    <property type="match status" value="1"/>
</dbReference>
<keyword evidence="1" id="KW-0413">Isomerase</keyword>
<dbReference type="Gene3D" id="3.40.50.12500">
    <property type="match status" value="1"/>
</dbReference>
<dbReference type="EMBL" id="JAWSTH010000026">
    <property type="protein sequence ID" value="MDW5595028.1"/>
    <property type="molecule type" value="Genomic_DNA"/>
</dbReference>
<feature type="binding site" evidence="1">
    <location>
        <position position="17"/>
    </location>
    <ligand>
        <name>substrate</name>
    </ligand>
</feature>
<dbReference type="PANTHER" id="PTHR40267">
    <property type="entry name" value="BLR3294 PROTEIN"/>
    <property type="match status" value="1"/>
</dbReference>
<feature type="binding site" evidence="1">
    <location>
        <position position="137"/>
    </location>
    <ligand>
        <name>substrate</name>
    </ligand>
</feature>
<dbReference type="PIRSF" id="PIRSF015736">
    <property type="entry name" value="MI"/>
    <property type="match status" value="1"/>
</dbReference>
<feature type="binding site" evidence="1">
    <location>
        <begin position="80"/>
        <end position="82"/>
    </location>
    <ligand>
        <name>substrate</name>
    </ligand>
</feature>